<accession>A0A9W4TCQ3</accession>
<reference evidence="1" key="1">
    <citation type="submission" date="2022-08" db="EMBL/GenBank/DDBJ databases">
        <authorList>
            <person name="Kallberg Y."/>
            <person name="Tangrot J."/>
            <person name="Rosling A."/>
        </authorList>
    </citation>
    <scope>NUCLEOTIDE SEQUENCE</scope>
    <source>
        <strain evidence="1">Wild A</strain>
    </source>
</reference>
<dbReference type="EMBL" id="CAMKVN010019383">
    <property type="protein sequence ID" value="CAI2198730.1"/>
    <property type="molecule type" value="Genomic_DNA"/>
</dbReference>
<evidence type="ECO:0000313" key="1">
    <source>
        <dbReference type="EMBL" id="CAI2198730.1"/>
    </source>
</evidence>
<proteinExistence type="predicted"/>
<dbReference type="AlphaFoldDB" id="A0A9W4TCQ3"/>
<comment type="caution">
    <text evidence="1">The sequence shown here is derived from an EMBL/GenBank/DDBJ whole genome shotgun (WGS) entry which is preliminary data.</text>
</comment>
<sequence length="96" mass="11233">MKFMNQIGEISSNDNHSSQRGNEYYQNLCMKAGEQFAIEMIMPLFDKRFNTNNRIRQKLPTWINQSLIECHKFGHAIGKIAGFFKNKVQRFSSNDV</sequence>
<dbReference type="Proteomes" id="UP001153678">
    <property type="component" value="Unassembled WGS sequence"/>
</dbReference>
<name>A0A9W4TCQ3_9GLOM</name>
<evidence type="ECO:0000313" key="2">
    <source>
        <dbReference type="Proteomes" id="UP001153678"/>
    </source>
</evidence>
<protein>
    <submittedName>
        <fullName evidence="1">6187_t:CDS:1</fullName>
    </submittedName>
</protein>
<keyword evidence="2" id="KW-1185">Reference proteome</keyword>
<organism evidence="1 2">
    <name type="scientific">Funneliformis geosporum</name>
    <dbReference type="NCBI Taxonomy" id="1117311"/>
    <lineage>
        <taxon>Eukaryota</taxon>
        <taxon>Fungi</taxon>
        <taxon>Fungi incertae sedis</taxon>
        <taxon>Mucoromycota</taxon>
        <taxon>Glomeromycotina</taxon>
        <taxon>Glomeromycetes</taxon>
        <taxon>Glomerales</taxon>
        <taxon>Glomeraceae</taxon>
        <taxon>Funneliformis</taxon>
    </lineage>
</organism>
<gene>
    <name evidence="1" type="ORF">FWILDA_LOCUS18718</name>
</gene>
<dbReference type="OrthoDB" id="267079at2759"/>